<accession>A0A2D2CXM5</accession>
<keyword evidence="2" id="KW-1185">Reference proteome</keyword>
<evidence type="ECO:0000313" key="2">
    <source>
        <dbReference type="Proteomes" id="UP000230709"/>
    </source>
</evidence>
<sequence length="814" mass="84084">MSISLLASAGAAEASIVVRTAFEASTIPAGAGVQVYVDGEKIGATAADGRFVIGSLPVGTHLIGAIAPGLAGGAVEIVVKNPTQDRGVDVVLTGEGLGSVVLAALKSENIPVVPLTTTDFSASLVDPATGKARPITKITSVTVERTVSGEILDFTAGFEIVNGTKLRFVAPAGVNLTQYLDADARHVLKVEALNADGALLRATQNLWIGRSRISGSLLPPGSNSGVPLGNVLVTLDFLGTGASVTTRTDPNGRFTFNAVPALNVAFSAQSPSNSTLYSGRGVAFIDRNVEARLRLLGPSEYKAGGAPLTIIPIASPGVPSASAADVAERATRLAAEKASGARATPVAIPAAGGGVSISATSAQQDARVVSVASLDVPKGTASVTLTYSVTSREYPVYVLGQSKYNDNWDLSVISGQGKPLFQIARNVNSQVSLDPLWRCDSSTGLVSTKLDVSALTRTGRATLILTGSAMNVGDSILPTTVQATLGASSDVLQATIADIYEEIPGTKDYFSIPQKGRKNSYRKGFDFKIEPPYDLSSARIESVKAQIGFGTAVATGAKIFQGKATAIGTDMFRVPVTFGGDNPLASPIVGAPPPAHNMCYYFTINAKVGGSTKTLQIVSPLVHALWTLPSDVPRYGPRAMGGDGWVSKGGYEWLKTNVALLSRVDDISGEHGRSLGGSGHEDGVAIDIAHFAPIDASSGLKNYLALTALAQRVRDGDAAAAARLVAWANAERAGLSGLASLSGVAEVRTVFGAATTGLQSGWLWGLLRYGVIISSGGIVYVDGGIALNDKIRPAAGNDLRHHIVLNRKQLANTP</sequence>
<keyword evidence="1" id="KW-0645">Protease</keyword>
<dbReference type="Proteomes" id="UP000230709">
    <property type="component" value="Chromosome"/>
</dbReference>
<proteinExistence type="predicted"/>
<protein>
    <submittedName>
        <fullName evidence="1">Carboxypeptidase regulatory-like domain-containing protein</fullName>
    </submittedName>
</protein>
<organism evidence="1 2">
    <name type="scientific">Methylosinus trichosporium (strain ATCC 35070 / NCIMB 11131 / UNIQEM 75 / OB3b)</name>
    <dbReference type="NCBI Taxonomy" id="595536"/>
    <lineage>
        <taxon>Bacteria</taxon>
        <taxon>Pseudomonadati</taxon>
        <taxon>Pseudomonadota</taxon>
        <taxon>Alphaproteobacteria</taxon>
        <taxon>Hyphomicrobiales</taxon>
        <taxon>Methylocystaceae</taxon>
        <taxon>Methylosinus</taxon>
    </lineage>
</organism>
<evidence type="ECO:0000313" key="1">
    <source>
        <dbReference type="EMBL" id="ATQ67520.1"/>
    </source>
</evidence>
<keyword evidence="1" id="KW-0121">Carboxypeptidase</keyword>
<dbReference type="KEGG" id="mtw:CQW49_06185"/>
<keyword evidence="1" id="KW-0378">Hydrolase</keyword>
<dbReference type="STRING" id="595536.GCA_000178815_03922"/>
<reference evidence="2" key="1">
    <citation type="submission" date="2017-10" db="EMBL/GenBank/DDBJ databases">
        <title>Completed PacBio SMRT sequence of Methylosinus trichosporium OB3b reveals presence of a third large plasmid.</title>
        <authorList>
            <person name="Charles T.C."/>
            <person name="Lynch M.D.J."/>
            <person name="Heil J.R."/>
            <person name="Cheng J."/>
        </authorList>
    </citation>
    <scope>NUCLEOTIDE SEQUENCE [LARGE SCALE GENOMIC DNA]</scope>
    <source>
        <strain evidence="2">OB3b</strain>
    </source>
</reference>
<dbReference type="EMBL" id="CP023737">
    <property type="protein sequence ID" value="ATQ67520.1"/>
    <property type="molecule type" value="Genomic_DNA"/>
</dbReference>
<name>A0A2D2CXM5_METT3</name>
<dbReference type="GO" id="GO:0004180">
    <property type="term" value="F:carboxypeptidase activity"/>
    <property type="evidence" value="ECO:0007669"/>
    <property type="project" value="UniProtKB-KW"/>
</dbReference>
<gene>
    <name evidence="1" type="ORF">CQW49_06185</name>
</gene>
<dbReference type="AlphaFoldDB" id="A0A2D2CXM5"/>